<name>A0A1Z1WNU9_9ACTN</name>
<evidence type="ECO:0000313" key="3">
    <source>
        <dbReference type="Proteomes" id="UP000195880"/>
    </source>
</evidence>
<dbReference type="EMBL" id="CP021748">
    <property type="protein sequence ID" value="ARX88079.1"/>
    <property type="molecule type" value="Genomic_DNA"/>
</dbReference>
<dbReference type="Proteomes" id="UP000195880">
    <property type="component" value="Chromosome"/>
</dbReference>
<evidence type="ECO:0000256" key="1">
    <source>
        <dbReference type="SAM" id="MobiDB-lite"/>
    </source>
</evidence>
<protein>
    <submittedName>
        <fullName evidence="2">Uncharacterized protein</fullName>
    </submittedName>
</protein>
<gene>
    <name evidence="2" type="ORF">SMD44_07566</name>
</gene>
<dbReference type="KEGG" id="salf:SMD44_07566"/>
<organism evidence="2 3">
    <name type="scientific">Streptomyces alboflavus</name>
    <dbReference type="NCBI Taxonomy" id="67267"/>
    <lineage>
        <taxon>Bacteria</taxon>
        <taxon>Bacillati</taxon>
        <taxon>Actinomycetota</taxon>
        <taxon>Actinomycetes</taxon>
        <taxon>Kitasatosporales</taxon>
        <taxon>Streptomycetaceae</taxon>
        <taxon>Streptomyces</taxon>
    </lineage>
</organism>
<reference evidence="2 3" key="1">
    <citation type="submission" date="2017-05" db="EMBL/GenBank/DDBJ databases">
        <title>Streptomyces alboflavus Genome sequencing and assembly.</title>
        <authorList>
            <person name="Wang Y."/>
            <person name="Du B."/>
            <person name="Ding Y."/>
            <person name="Liu H."/>
            <person name="Hou Q."/>
            <person name="Liu K."/>
            <person name="Wang C."/>
            <person name="Yao L."/>
        </authorList>
    </citation>
    <scope>NUCLEOTIDE SEQUENCE [LARGE SCALE GENOMIC DNA]</scope>
    <source>
        <strain evidence="2 3">MDJK44</strain>
    </source>
</reference>
<evidence type="ECO:0000313" key="2">
    <source>
        <dbReference type="EMBL" id="ARX88079.1"/>
    </source>
</evidence>
<keyword evidence="3" id="KW-1185">Reference proteome</keyword>
<proteinExistence type="predicted"/>
<dbReference type="AlphaFoldDB" id="A0A1Z1WNU9"/>
<accession>A0A1Z1WNU9</accession>
<feature type="region of interest" description="Disordered" evidence="1">
    <location>
        <begin position="1"/>
        <end position="39"/>
    </location>
</feature>
<sequence length="151" mass="15617">MTWAPTTQAPCPAPIRDSASWRVSNAGTGSIGTPDGVNRGVRSASQYGGSVRGACNRRTAARSSRETVSRSARGCCAGTASMRCSENRTGPLTMPGSWCGRVTISTSTSPSRSLGKPSAICSSLGWIREPGWRCAYSSAARIVSCPTAGPT</sequence>